<keyword evidence="6" id="KW-0249">Electron transport</keyword>
<evidence type="ECO:0000256" key="2">
    <source>
        <dbReference type="ARBA" id="ARBA00007557"/>
    </source>
</evidence>
<gene>
    <name evidence="9" type="ORF">GCM10009838_80990</name>
</gene>
<dbReference type="InterPro" id="IPR033948">
    <property type="entry name" value="ETF_beta_N"/>
</dbReference>
<keyword evidence="10" id="KW-1185">Reference proteome</keyword>
<reference evidence="10" key="1">
    <citation type="journal article" date="2019" name="Int. J. Syst. Evol. Microbiol.">
        <title>The Global Catalogue of Microorganisms (GCM) 10K type strain sequencing project: providing services to taxonomists for standard genome sequencing and annotation.</title>
        <authorList>
            <consortium name="The Broad Institute Genomics Platform"/>
            <consortium name="The Broad Institute Genome Sequencing Center for Infectious Disease"/>
            <person name="Wu L."/>
            <person name="Ma J."/>
        </authorList>
    </citation>
    <scope>NUCLEOTIDE SEQUENCE [LARGE SCALE GENOMIC DNA]</scope>
    <source>
        <strain evidence="10">JCM 16013</strain>
    </source>
</reference>
<organism evidence="9 10">
    <name type="scientific">Catenulispora subtropica</name>
    <dbReference type="NCBI Taxonomy" id="450798"/>
    <lineage>
        <taxon>Bacteria</taxon>
        <taxon>Bacillati</taxon>
        <taxon>Actinomycetota</taxon>
        <taxon>Actinomycetes</taxon>
        <taxon>Catenulisporales</taxon>
        <taxon>Catenulisporaceae</taxon>
        <taxon>Catenulispora</taxon>
    </lineage>
</organism>
<dbReference type="InterPro" id="IPR014729">
    <property type="entry name" value="Rossmann-like_a/b/a_fold"/>
</dbReference>
<evidence type="ECO:0000313" key="9">
    <source>
        <dbReference type="EMBL" id="GAA2002775.1"/>
    </source>
</evidence>
<dbReference type="InterPro" id="IPR014730">
    <property type="entry name" value="ETF_a/b_N"/>
</dbReference>
<evidence type="ECO:0000256" key="7">
    <source>
        <dbReference type="ARBA" id="ARBA00025649"/>
    </source>
</evidence>
<sequence length="259" mass="27383">MKIVVLTKHVPQAIGEVSYAEDLTVNRSAVRCRLADSDEYAVEQAVRIAARRLDVQVTALTMGPAGAVAALRSALALGADEGVHVLDDALHGCDAPATSLVLAAACRRLGFDLVLCGTASADGAMSVVPAMLAERLAVPALCYCDRLHTDEDEVFARRHDGTVVEDLVASMPAVLSVTDRSGEPRYPRFEAVAEARHKLVRTWTLTDLGVDPARVGLAAAATAVHRATRPGPRPATVPGTDPTAAATRIADFLSERQFL</sequence>
<protein>
    <recommendedName>
        <fullName evidence="4">Electron transfer flavoprotein subunit beta</fullName>
    </recommendedName>
</protein>
<dbReference type="EMBL" id="BAAAQM010000075">
    <property type="protein sequence ID" value="GAA2002775.1"/>
    <property type="molecule type" value="Genomic_DNA"/>
</dbReference>
<dbReference type="PANTHER" id="PTHR21294:SF8">
    <property type="entry name" value="ELECTRON TRANSFER FLAVOPROTEIN SUBUNIT BETA"/>
    <property type="match status" value="1"/>
</dbReference>
<comment type="cofactor">
    <cofactor evidence="1">
        <name>FAD</name>
        <dbReference type="ChEBI" id="CHEBI:57692"/>
    </cofactor>
</comment>
<dbReference type="RefSeq" id="WP_344662524.1">
    <property type="nucleotide sequence ID" value="NZ_BAAAQM010000075.1"/>
</dbReference>
<evidence type="ECO:0000256" key="4">
    <source>
        <dbReference type="ARBA" id="ARBA00016797"/>
    </source>
</evidence>
<evidence type="ECO:0000313" key="10">
    <source>
        <dbReference type="Proteomes" id="UP001499854"/>
    </source>
</evidence>
<dbReference type="SUPFAM" id="SSF52402">
    <property type="entry name" value="Adenine nucleotide alpha hydrolases-like"/>
    <property type="match status" value="1"/>
</dbReference>
<feature type="domain" description="Electron transfer flavoprotein alpha/beta-subunit N-terminal" evidence="8">
    <location>
        <begin position="22"/>
        <end position="212"/>
    </location>
</feature>
<dbReference type="Proteomes" id="UP001499854">
    <property type="component" value="Unassembled WGS sequence"/>
</dbReference>
<comment type="caution">
    <text evidence="9">The sequence shown here is derived from an EMBL/GenBank/DDBJ whole genome shotgun (WGS) entry which is preliminary data.</text>
</comment>
<dbReference type="CDD" id="cd01714">
    <property type="entry name" value="ETF_beta"/>
    <property type="match status" value="1"/>
</dbReference>
<keyword evidence="5" id="KW-0813">Transport</keyword>
<dbReference type="Pfam" id="PF01012">
    <property type="entry name" value="ETF"/>
    <property type="match status" value="1"/>
</dbReference>
<evidence type="ECO:0000259" key="8">
    <source>
        <dbReference type="SMART" id="SM00893"/>
    </source>
</evidence>
<comment type="subunit">
    <text evidence="3">Heterodimer of an alpha and a beta subunit.</text>
</comment>
<accession>A0ABP5EMT6</accession>
<evidence type="ECO:0000256" key="1">
    <source>
        <dbReference type="ARBA" id="ARBA00001974"/>
    </source>
</evidence>
<evidence type="ECO:0000256" key="3">
    <source>
        <dbReference type="ARBA" id="ARBA00011355"/>
    </source>
</evidence>
<comment type="function">
    <text evidence="7">The electron transfer flavoprotein serves as a specific electron acceptor for other dehydrogenases. It transfers the electrons to the main respiratory chain via ETF-ubiquinone oxidoreductase (ETF dehydrogenase).</text>
</comment>
<dbReference type="InterPro" id="IPR012255">
    <property type="entry name" value="ETF_b"/>
</dbReference>
<dbReference type="Gene3D" id="3.40.50.620">
    <property type="entry name" value="HUPs"/>
    <property type="match status" value="1"/>
</dbReference>
<proteinExistence type="inferred from homology"/>
<dbReference type="SMART" id="SM00893">
    <property type="entry name" value="ETF"/>
    <property type="match status" value="1"/>
</dbReference>
<dbReference type="PANTHER" id="PTHR21294">
    <property type="entry name" value="ELECTRON TRANSFER FLAVOPROTEIN BETA-SUBUNIT"/>
    <property type="match status" value="1"/>
</dbReference>
<comment type="similarity">
    <text evidence="2">Belongs to the ETF beta-subunit/FixA family.</text>
</comment>
<evidence type="ECO:0000256" key="6">
    <source>
        <dbReference type="ARBA" id="ARBA00022982"/>
    </source>
</evidence>
<dbReference type="PIRSF" id="PIRSF000090">
    <property type="entry name" value="Beta-ETF"/>
    <property type="match status" value="1"/>
</dbReference>
<evidence type="ECO:0000256" key="5">
    <source>
        <dbReference type="ARBA" id="ARBA00022448"/>
    </source>
</evidence>
<name>A0ABP5EMT6_9ACTN</name>